<dbReference type="SUPFAM" id="SSF160443">
    <property type="entry name" value="SMR domain-like"/>
    <property type="match status" value="1"/>
</dbReference>
<dbReference type="PROSITE" id="PS50828">
    <property type="entry name" value="SMR"/>
    <property type="match status" value="1"/>
</dbReference>
<organism evidence="3 4">
    <name type="scientific">Syntrophus aciditrophicus (strain SB)</name>
    <dbReference type="NCBI Taxonomy" id="56780"/>
    <lineage>
        <taxon>Bacteria</taxon>
        <taxon>Pseudomonadati</taxon>
        <taxon>Thermodesulfobacteriota</taxon>
        <taxon>Syntrophia</taxon>
        <taxon>Syntrophales</taxon>
        <taxon>Syntrophaceae</taxon>
        <taxon>Syntrophus</taxon>
    </lineage>
</organism>
<dbReference type="KEGG" id="sat:SYN_02482"/>
<evidence type="ECO:0000313" key="4">
    <source>
        <dbReference type="Proteomes" id="UP000001933"/>
    </source>
</evidence>
<dbReference type="Pfam" id="PF01713">
    <property type="entry name" value="Smr"/>
    <property type="match status" value="1"/>
</dbReference>
<dbReference type="STRING" id="56780.SYN_02482"/>
<dbReference type="HOGENOM" id="CLU_055978_0_1_7"/>
<dbReference type="PANTHER" id="PTHR35562">
    <property type="entry name" value="DNA ENDONUCLEASE SMRA-RELATED"/>
    <property type="match status" value="1"/>
</dbReference>
<evidence type="ECO:0000256" key="1">
    <source>
        <dbReference type="SAM" id="MobiDB-lite"/>
    </source>
</evidence>
<accession>Q2LRQ3</accession>
<dbReference type="eggNOG" id="COG2840">
    <property type="taxonomic scope" value="Bacteria"/>
</dbReference>
<dbReference type="InterPro" id="IPR002625">
    <property type="entry name" value="Smr_dom"/>
</dbReference>
<reference evidence="3 4" key="1">
    <citation type="journal article" date="2007" name="Proc. Natl. Acad. Sci. U.S.A.">
        <title>The genome of Syntrophus aciditrophicus: life at the thermodynamic limit of microbial growth.</title>
        <authorList>
            <person name="McInerney M.J."/>
            <person name="Rohlin L."/>
            <person name="Mouttaki H."/>
            <person name="Kim U."/>
            <person name="Krupp R.S."/>
            <person name="Rios-Hernandez L."/>
            <person name="Sieber J."/>
            <person name="Struchtemeyer C.G."/>
            <person name="Bhattacharyya A."/>
            <person name="Campbell J.W."/>
            <person name="Gunsalus R.P."/>
        </authorList>
    </citation>
    <scope>NUCLEOTIDE SEQUENCE [LARGE SCALE GENOMIC DNA]</scope>
    <source>
        <strain evidence="3 4">SB</strain>
    </source>
</reference>
<evidence type="ECO:0000259" key="2">
    <source>
        <dbReference type="PROSITE" id="PS50828"/>
    </source>
</evidence>
<keyword evidence="4" id="KW-1185">Reference proteome</keyword>
<name>Q2LRQ3_SYNAS</name>
<dbReference type="Gene3D" id="3.30.1370.110">
    <property type="match status" value="1"/>
</dbReference>
<dbReference type="SMART" id="SM00463">
    <property type="entry name" value="SMR"/>
    <property type="match status" value="1"/>
</dbReference>
<dbReference type="InParanoid" id="Q2LRQ3"/>
<evidence type="ECO:0000313" key="3">
    <source>
        <dbReference type="EMBL" id="ABC76766.1"/>
    </source>
</evidence>
<dbReference type="InterPro" id="IPR036063">
    <property type="entry name" value="Smr_dom_sf"/>
</dbReference>
<gene>
    <name evidence="3" type="ORF">SYN_02482</name>
</gene>
<feature type="compositionally biased region" description="Polar residues" evidence="1">
    <location>
        <begin position="24"/>
        <end position="34"/>
    </location>
</feature>
<dbReference type="AlphaFoldDB" id="Q2LRQ3"/>
<dbReference type="GO" id="GO:0004520">
    <property type="term" value="F:DNA endonuclease activity"/>
    <property type="evidence" value="ECO:0007669"/>
    <property type="project" value="TreeGrafter"/>
</dbReference>
<proteinExistence type="predicted"/>
<dbReference type="Proteomes" id="UP000001933">
    <property type="component" value="Chromosome"/>
</dbReference>
<sequence length="238" mass="26491">MDSSPSILTFNPFRNISVLFQTEASAPSPNPQTSHPRRDLENSAPRDFETERRYFLDAMKKEGVKPFVWNCCRPAITKKQACSSASDEISEVLLHLHHLIEAGEGFHVAKTPEYIEGTGLCVPASYAWRLHRGDFSIQAHIDLHGMNVKEARSAFNAFLKEAVSAGKRAVLIIHGRGLSSPAEPVLKNGVQTWLTSRAWRKWVIAYSSAQSFDGGAGATYVLLRNNPLAGRNRKKPHR</sequence>
<dbReference type="RefSeq" id="WP_011416799.1">
    <property type="nucleotide sequence ID" value="NC_007759.1"/>
</dbReference>
<dbReference type="EMBL" id="CP000252">
    <property type="protein sequence ID" value="ABC76766.1"/>
    <property type="molecule type" value="Genomic_DNA"/>
</dbReference>
<protein>
    <submittedName>
        <fullName evidence="3">Smr domain protein</fullName>
    </submittedName>
</protein>
<feature type="region of interest" description="Disordered" evidence="1">
    <location>
        <begin position="24"/>
        <end position="44"/>
    </location>
</feature>
<feature type="domain" description="Smr" evidence="2">
    <location>
        <begin position="141"/>
        <end position="224"/>
    </location>
</feature>
<dbReference type="OrthoDB" id="9808881at2"/>
<dbReference type="PANTHER" id="PTHR35562:SF2">
    <property type="entry name" value="DNA ENDONUCLEASE SMRA-RELATED"/>
    <property type="match status" value="1"/>
</dbReference>